<keyword evidence="2 6" id="KW-0808">Transferase</keyword>
<comment type="catalytic activity">
    <reaction evidence="6 7">
        <text>[phosphate](n) + ATP = [phosphate](n+1) + ADP</text>
        <dbReference type="Rhea" id="RHEA:19573"/>
        <dbReference type="Rhea" id="RHEA-COMP:9859"/>
        <dbReference type="Rhea" id="RHEA-COMP:14280"/>
        <dbReference type="ChEBI" id="CHEBI:16838"/>
        <dbReference type="ChEBI" id="CHEBI:30616"/>
        <dbReference type="ChEBI" id="CHEBI:456216"/>
        <dbReference type="EC" id="2.7.4.1"/>
    </reaction>
</comment>
<dbReference type="Proteomes" id="UP000831607">
    <property type="component" value="Chromosome"/>
</dbReference>
<feature type="binding site" evidence="6">
    <location>
        <position position="405"/>
    </location>
    <ligand>
        <name>Mg(2+)</name>
        <dbReference type="ChEBI" id="CHEBI:18420"/>
    </ligand>
</feature>
<feature type="domain" description="Polyphosphate kinase C-terminal" evidence="11">
    <location>
        <begin position="536"/>
        <end position="697"/>
    </location>
</feature>
<evidence type="ECO:0000256" key="2">
    <source>
        <dbReference type="ARBA" id="ARBA00022679"/>
    </source>
</evidence>
<evidence type="ECO:0000256" key="4">
    <source>
        <dbReference type="ARBA" id="ARBA00022777"/>
    </source>
</evidence>
<proteinExistence type="inferred from homology"/>
<keyword evidence="3 6" id="KW-0547">Nucleotide-binding</keyword>
<feature type="region of interest" description="Disordered" evidence="8">
    <location>
        <begin position="1"/>
        <end position="25"/>
    </location>
</feature>
<feature type="compositionally biased region" description="Polar residues" evidence="8">
    <location>
        <begin position="1"/>
        <end position="18"/>
    </location>
</feature>
<evidence type="ECO:0000259" key="10">
    <source>
        <dbReference type="Pfam" id="PF13089"/>
    </source>
</evidence>
<dbReference type="Pfam" id="PF13089">
    <property type="entry name" value="PP_kinase_N"/>
    <property type="match status" value="1"/>
</dbReference>
<evidence type="ECO:0000259" key="12">
    <source>
        <dbReference type="Pfam" id="PF17941"/>
    </source>
</evidence>
<feature type="domain" description="Polyphosphate kinase N-terminal" evidence="10">
    <location>
        <begin position="33"/>
        <end position="138"/>
    </location>
</feature>
<feature type="domain" description="Polyphosphate kinase C-terminal" evidence="12">
    <location>
        <begin position="362"/>
        <end position="524"/>
    </location>
</feature>
<dbReference type="RefSeq" id="WP_243479266.1">
    <property type="nucleotide sequence ID" value="NZ_CP063982.1"/>
</dbReference>
<evidence type="ECO:0000256" key="8">
    <source>
        <dbReference type="SAM" id="MobiDB-lite"/>
    </source>
</evidence>
<dbReference type="Gene3D" id="1.20.58.310">
    <property type="entry name" value="Polyphosphate kinase N-terminal domain"/>
    <property type="match status" value="1"/>
</dbReference>
<sequence>MATTNVRATRASQKTNATRARRLSPQRLAEPRFLNRELSLLQFNERVLAMAQNPTTPLLERLRYLCIVGSNLDEFFEIRVSSLKEQQRLHPSMRGPDGLTASDALALVDKAVHALVQKLYALLNDEVLPSLRAQGVYLHHASEWDDAQREWAHDLFVRDMMPLLTPIALDPAHPFPRVLNKSLNFIVPLSGEDAFGRKARIAVVQAPRALPRVVRMPPAIAGLPHGFILLTSLIRAFAPELFPGMEAHGVFQWRVTRNSDLFVDEEEVTNLRQALQGELSQRNFGSAVRLEIDQLTPPHIESLLQTEFGLQAADTYRVNGPANVARMMQICQEVDRPDLLFPEFQGPIPKAFATLPHKSGAIFELIAAGDQLLHHPYQSFQPVIDFLTTAALDPDVVAIKQTIYRTGEDSKLMELLISAARAGKEVTVVVELMARFDEQTNINWAARLEEVGAHVVYGVVGHKTHAKMLLVLRREQGRIRRYGHLGTGNYHPRTARLYTDFGLMTANPTLCEDMDKVFAQLTGLGARRQLKLLRQSPFTLHESIMSMIEVETAAARAGRKARIMAKMNSLLEPKVIEALYEASQAGVKIDLVIRGVCALRSGVPGLSENIRVRSIIGRFLEHSRVFYFYAGGKEEVYLSSADWMDRNFFRRVEVAFPVLDTSLKRRVIKESFTLAFKDNTRAWIQQSDGKFVQVMSKSTPVNMHDELISLLGSK</sequence>
<dbReference type="Pfam" id="PF13090">
    <property type="entry name" value="PP_kinase_C"/>
    <property type="match status" value="1"/>
</dbReference>
<evidence type="ECO:0000256" key="6">
    <source>
        <dbReference type="HAMAP-Rule" id="MF_00347"/>
    </source>
</evidence>
<evidence type="ECO:0000259" key="11">
    <source>
        <dbReference type="Pfam" id="PF13090"/>
    </source>
</evidence>
<dbReference type="SUPFAM" id="SSF143724">
    <property type="entry name" value="PHP14-like"/>
    <property type="match status" value="1"/>
</dbReference>
<dbReference type="Pfam" id="PF02503">
    <property type="entry name" value="PP_kinase"/>
    <property type="match status" value="1"/>
</dbReference>
<dbReference type="HAMAP" id="MF_00347">
    <property type="entry name" value="Polyphosphate_kinase"/>
    <property type="match status" value="1"/>
</dbReference>
<keyword evidence="6" id="KW-0460">Magnesium</keyword>
<dbReference type="InterPro" id="IPR025200">
    <property type="entry name" value="PPK_C_dom2"/>
</dbReference>
<dbReference type="NCBIfam" id="NF003917">
    <property type="entry name" value="PRK05443.1-1"/>
    <property type="match status" value="1"/>
</dbReference>
<evidence type="ECO:0000256" key="3">
    <source>
        <dbReference type="ARBA" id="ARBA00022741"/>
    </source>
</evidence>
<dbReference type="InterPro" id="IPR041108">
    <property type="entry name" value="PP_kinase_C_1"/>
</dbReference>
<name>A0ABY4AS43_9BURK</name>
<dbReference type="SUPFAM" id="SSF140356">
    <property type="entry name" value="PPK N-terminal domain-like"/>
    <property type="match status" value="1"/>
</dbReference>
<comment type="cofactor">
    <cofactor evidence="6">
        <name>Mg(2+)</name>
        <dbReference type="ChEBI" id="CHEBI:18420"/>
    </cofactor>
</comment>
<accession>A0ABY4AS43</accession>
<dbReference type="InterPro" id="IPR036832">
    <property type="entry name" value="PPK_N_dom_sf"/>
</dbReference>
<comment type="PTM">
    <text evidence="6 7">An intermediate of this reaction is the autophosphorylated ppk in which a phosphate is covalently linked to a histidine residue through a N-P bond.</text>
</comment>
<feature type="binding site" evidence="6">
    <location>
        <position position="71"/>
    </location>
    <ligand>
        <name>ATP</name>
        <dbReference type="ChEBI" id="CHEBI:30616"/>
    </ligand>
</feature>
<dbReference type="NCBIfam" id="TIGR03705">
    <property type="entry name" value="poly_P_kin"/>
    <property type="match status" value="1"/>
</dbReference>
<dbReference type="Gene3D" id="3.30.1840.10">
    <property type="entry name" value="Polyphosphate kinase middle domain"/>
    <property type="match status" value="1"/>
</dbReference>
<reference evidence="13 14" key="1">
    <citation type="submission" date="2020-11" db="EMBL/GenBank/DDBJ databases">
        <title>Algicoccus daihaiensis sp.nov., isolated from Daihai Lake in Inner Mongolia.</title>
        <authorList>
            <person name="Kai J."/>
        </authorList>
    </citation>
    <scope>NUCLEOTIDE SEQUENCE [LARGE SCALE GENOMIC DNA]</scope>
    <source>
        <strain evidence="14">f23</strain>
    </source>
</reference>
<evidence type="ECO:0000313" key="13">
    <source>
        <dbReference type="EMBL" id="UOD50854.1"/>
    </source>
</evidence>
<keyword evidence="4 6" id="KW-0418">Kinase</keyword>
<dbReference type="PIRSF" id="PIRSF015589">
    <property type="entry name" value="PP_kinase"/>
    <property type="match status" value="1"/>
</dbReference>
<organism evidence="13 14">
    <name type="scientific">Orrella daihaiensis</name>
    <dbReference type="NCBI Taxonomy" id="2782176"/>
    <lineage>
        <taxon>Bacteria</taxon>
        <taxon>Pseudomonadati</taxon>
        <taxon>Pseudomonadota</taxon>
        <taxon>Betaproteobacteria</taxon>
        <taxon>Burkholderiales</taxon>
        <taxon>Alcaligenaceae</taxon>
        <taxon>Orrella</taxon>
    </lineage>
</organism>
<feature type="active site" description="Phosphohistidine intermediate" evidence="6">
    <location>
        <position position="465"/>
    </location>
</feature>
<dbReference type="Gene3D" id="3.30.870.10">
    <property type="entry name" value="Endonuclease Chain A"/>
    <property type="match status" value="2"/>
</dbReference>
<keyword evidence="1 6" id="KW-0597">Phosphoprotein</keyword>
<feature type="binding site" evidence="6">
    <location>
        <position position="622"/>
    </location>
    <ligand>
        <name>ATP</name>
        <dbReference type="ChEBI" id="CHEBI:30616"/>
    </ligand>
</feature>
<comment type="function">
    <text evidence="6 7">Catalyzes the reversible transfer of the terminal phosphate of ATP to form a long-chain polyphosphate (polyP).</text>
</comment>
<evidence type="ECO:0000256" key="7">
    <source>
        <dbReference type="RuleBase" id="RU003800"/>
    </source>
</evidence>
<dbReference type="InterPro" id="IPR025198">
    <property type="entry name" value="PPK_N_dom"/>
</dbReference>
<dbReference type="SUPFAM" id="SSF56024">
    <property type="entry name" value="Phospholipase D/nuclease"/>
    <property type="match status" value="2"/>
</dbReference>
<dbReference type="NCBIfam" id="NF003918">
    <property type="entry name" value="PRK05443.1-2"/>
    <property type="match status" value="1"/>
</dbReference>
<dbReference type="EC" id="2.7.4.1" evidence="6 7"/>
<comment type="similarity">
    <text evidence="6 7">Belongs to the polyphosphate kinase 1 (PPK1) family.</text>
</comment>
<dbReference type="Pfam" id="PF17941">
    <property type="entry name" value="PP_kinase_C_1"/>
    <property type="match status" value="1"/>
</dbReference>
<gene>
    <name evidence="13" type="primary">ppk1</name>
    <name evidence="6" type="synonym">ppk</name>
    <name evidence="13" type="ORF">DHf2319_02725</name>
</gene>
<dbReference type="GO" id="GO:0008976">
    <property type="term" value="F:polyphosphate kinase activity"/>
    <property type="evidence" value="ECO:0007669"/>
    <property type="project" value="UniProtKB-EC"/>
</dbReference>
<dbReference type="InterPro" id="IPR024953">
    <property type="entry name" value="PP_kinase_middle"/>
</dbReference>
<evidence type="ECO:0000313" key="14">
    <source>
        <dbReference type="Proteomes" id="UP000831607"/>
    </source>
</evidence>
<dbReference type="InterPro" id="IPR036830">
    <property type="entry name" value="PP_kinase_middle_dom_sf"/>
</dbReference>
<dbReference type="InterPro" id="IPR003414">
    <property type="entry name" value="PP_kinase"/>
</dbReference>
<dbReference type="PANTHER" id="PTHR30218:SF0">
    <property type="entry name" value="POLYPHOSPHATE KINASE"/>
    <property type="match status" value="1"/>
</dbReference>
<dbReference type="EMBL" id="CP063982">
    <property type="protein sequence ID" value="UOD50854.1"/>
    <property type="molecule type" value="Genomic_DNA"/>
</dbReference>
<keyword evidence="5 6" id="KW-0067">ATP-binding</keyword>
<dbReference type="CDD" id="cd09165">
    <property type="entry name" value="PLDc_PaPPK1_C1_like"/>
    <property type="match status" value="1"/>
</dbReference>
<protein>
    <recommendedName>
        <fullName evidence="6 7">Polyphosphate kinase</fullName>
        <ecNumber evidence="6 7">2.7.4.1</ecNumber>
    </recommendedName>
    <alternativeName>
        <fullName evidence="6">ATP-polyphosphate phosphotransferase</fullName>
    </alternativeName>
    <alternativeName>
        <fullName evidence="6">Polyphosphoric acid kinase</fullName>
    </alternativeName>
</protein>
<feature type="binding site" evidence="6">
    <location>
        <position position="435"/>
    </location>
    <ligand>
        <name>Mg(2+)</name>
        <dbReference type="ChEBI" id="CHEBI:18420"/>
    </ligand>
</feature>
<feature type="binding site" evidence="6">
    <location>
        <position position="594"/>
    </location>
    <ligand>
        <name>ATP</name>
        <dbReference type="ChEBI" id="CHEBI:30616"/>
    </ligand>
</feature>
<dbReference type="CDD" id="cd09168">
    <property type="entry name" value="PLDc_PaPPK1_C2_like"/>
    <property type="match status" value="1"/>
</dbReference>
<dbReference type="PANTHER" id="PTHR30218">
    <property type="entry name" value="POLYPHOSPHATE KINASE"/>
    <property type="match status" value="1"/>
</dbReference>
<evidence type="ECO:0000259" key="9">
    <source>
        <dbReference type="Pfam" id="PF02503"/>
    </source>
</evidence>
<feature type="binding site" evidence="6">
    <location>
        <position position="498"/>
    </location>
    <ligand>
        <name>ATP</name>
        <dbReference type="ChEBI" id="CHEBI:30616"/>
    </ligand>
</feature>
<keyword evidence="6" id="KW-0479">Metal-binding</keyword>
<evidence type="ECO:0000256" key="1">
    <source>
        <dbReference type="ARBA" id="ARBA00022553"/>
    </source>
</evidence>
<feature type="domain" description="Polyphosphate kinase middle" evidence="9">
    <location>
        <begin position="148"/>
        <end position="330"/>
    </location>
</feature>
<evidence type="ECO:0000256" key="5">
    <source>
        <dbReference type="ARBA" id="ARBA00022840"/>
    </source>
</evidence>
<keyword evidence="14" id="KW-1185">Reference proteome</keyword>
<dbReference type="NCBIfam" id="NF003921">
    <property type="entry name" value="PRK05443.2-2"/>
    <property type="match status" value="1"/>
</dbReference>